<dbReference type="EMBL" id="JADEWU010000010">
    <property type="protein sequence ID" value="MBE9142913.1"/>
    <property type="molecule type" value="Genomic_DNA"/>
</dbReference>
<reference evidence="2 3" key="1">
    <citation type="submission" date="2020-10" db="EMBL/GenBank/DDBJ databases">
        <authorList>
            <person name="Castelo-Branco R."/>
            <person name="Eusebio N."/>
            <person name="Adriana R."/>
            <person name="Vieira A."/>
            <person name="Brugerolle De Fraissinette N."/>
            <person name="Rezende De Castro R."/>
            <person name="Schneider M.P."/>
            <person name="Vasconcelos V."/>
            <person name="Leao P.N."/>
        </authorList>
    </citation>
    <scope>NUCLEOTIDE SEQUENCE [LARGE SCALE GENOMIC DNA]</scope>
    <source>
        <strain evidence="2 3">LEGE 06226</strain>
    </source>
</reference>
<feature type="domain" description="RRXRR" evidence="1">
    <location>
        <begin position="5"/>
        <end position="73"/>
    </location>
</feature>
<dbReference type="Pfam" id="PF14239">
    <property type="entry name" value="RRXRR"/>
    <property type="match status" value="1"/>
</dbReference>
<dbReference type="Proteomes" id="UP000640725">
    <property type="component" value="Unassembled WGS sequence"/>
</dbReference>
<proteinExistence type="predicted"/>
<sequence>MSNYVFVIDDNKQPLNPCHPSVARKLLSQKKAAVFRRYPFTIILKRVVENPEIETVEIKLDPGSKKTGIALTQCN</sequence>
<keyword evidence="3" id="KW-1185">Reference proteome</keyword>
<gene>
    <name evidence="2" type="ORF">IQ236_06705</name>
</gene>
<organism evidence="2 3">
    <name type="scientific">Planktothrix mougeotii LEGE 06226</name>
    <dbReference type="NCBI Taxonomy" id="1828728"/>
    <lineage>
        <taxon>Bacteria</taxon>
        <taxon>Bacillati</taxon>
        <taxon>Cyanobacteriota</taxon>
        <taxon>Cyanophyceae</taxon>
        <taxon>Oscillatoriophycideae</taxon>
        <taxon>Oscillatoriales</taxon>
        <taxon>Microcoleaceae</taxon>
        <taxon>Planktothrix</taxon>
    </lineage>
</organism>
<protein>
    <submittedName>
        <fullName evidence="2">RRXRR domain-containing protein</fullName>
    </submittedName>
</protein>
<comment type="caution">
    <text evidence="2">The sequence shown here is derived from an EMBL/GenBank/DDBJ whole genome shotgun (WGS) entry which is preliminary data.</text>
</comment>
<dbReference type="InterPro" id="IPR025938">
    <property type="entry name" value="RRXRR_dom"/>
</dbReference>
<dbReference type="RefSeq" id="WP_193868541.1">
    <property type="nucleotide sequence ID" value="NZ_JADEWU010000010.1"/>
</dbReference>
<evidence type="ECO:0000313" key="3">
    <source>
        <dbReference type="Proteomes" id="UP000640725"/>
    </source>
</evidence>
<evidence type="ECO:0000313" key="2">
    <source>
        <dbReference type="EMBL" id="MBE9142913.1"/>
    </source>
</evidence>
<evidence type="ECO:0000259" key="1">
    <source>
        <dbReference type="Pfam" id="PF14239"/>
    </source>
</evidence>
<feature type="non-terminal residue" evidence="2">
    <location>
        <position position="75"/>
    </location>
</feature>
<accession>A0ABR9U8Y0</accession>
<name>A0ABR9U8Y0_9CYAN</name>